<dbReference type="InterPro" id="IPR050832">
    <property type="entry name" value="Bact_Acetyltransf"/>
</dbReference>
<name>A0A091AP95_9GAMM</name>
<sequence length="187" mass="20893">MTAVFRTRRSDLADLYRIETLGLANGRRVQIRPIAPLDAVPIASSFHLLNEDEVRKRFLHPIKALSEEHLYQLTHPDPDRAFVVVASEPLPPGDAMIGAVARLARDDDNRSRAEFGLLVTHFVAGMGLGRVLMQRLIEWCARHGVRELWGDVMDDNEPMLRLAASLGFHREAILGSPGLFRITLAIA</sequence>
<dbReference type="CDD" id="cd04301">
    <property type="entry name" value="NAT_SF"/>
    <property type="match status" value="1"/>
</dbReference>
<dbReference type="PROSITE" id="PS51186">
    <property type="entry name" value="GNAT"/>
    <property type="match status" value="1"/>
</dbReference>
<dbReference type="OrthoDB" id="7057406at2"/>
<evidence type="ECO:0000313" key="5">
    <source>
        <dbReference type="Proteomes" id="UP000029385"/>
    </source>
</evidence>
<comment type="caution">
    <text evidence="4">The sequence shown here is derived from an EMBL/GenBank/DDBJ whole genome shotgun (WGS) entry which is preliminary data.</text>
</comment>
<evidence type="ECO:0000259" key="3">
    <source>
        <dbReference type="PROSITE" id="PS51186"/>
    </source>
</evidence>
<dbReference type="InterPro" id="IPR000182">
    <property type="entry name" value="GNAT_dom"/>
</dbReference>
<dbReference type="STRING" id="1121015.GCA_000420545_00235"/>
<dbReference type="Proteomes" id="UP000029385">
    <property type="component" value="Unassembled WGS sequence"/>
</dbReference>
<accession>A0A091AP95</accession>
<reference evidence="4 5" key="1">
    <citation type="submission" date="2013-09" db="EMBL/GenBank/DDBJ databases">
        <title>Genome sequencing of Arenimonas oryziterrae.</title>
        <authorList>
            <person name="Chen F."/>
            <person name="Wang G."/>
        </authorList>
    </citation>
    <scope>NUCLEOTIDE SEQUENCE [LARGE SCALE GENOMIC DNA]</scope>
    <source>
        <strain evidence="4 5">YC6267</strain>
    </source>
</reference>
<feature type="domain" description="N-acetyltransferase" evidence="3">
    <location>
        <begin position="29"/>
        <end position="185"/>
    </location>
</feature>
<dbReference type="InterPro" id="IPR016181">
    <property type="entry name" value="Acyl_CoA_acyltransferase"/>
</dbReference>
<dbReference type="AlphaFoldDB" id="A0A091AP95"/>
<evidence type="ECO:0000313" key="4">
    <source>
        <dbReference type="EMBL" id="KFN41211.1"/>
    </source>
</evidence>
<dbReference type="RefSeq" id="WP_022967908.1">
    <property type="nucleotide sequence ID" value="NZ_ATVD01000001.1"/>
</dbReference>
<proteinExistence type="predicted"/>
<keyword evidence="5" id="KW-1185">Reference proteome</keyword>
<dbReference type="Pfam" id="PF00583">
    <property type="entry name" value="Acetyltransf_1"/>
    <property type="match status" value="1"/>
</dbReference>
<evidence type="ECO:0000256" key="1">
    <source>
        <dbReference type="ARBA" id="ARBA00022679"/>
    </source>
</evidence>
<dbReference type="PANTHER" id="PTHR43877">
    <property type="entry name" value="AMINOALKYLPHOSPHONATE N-ACETYLTRANSFERASE-RELATED-RELATED"/>
    <property type="match status" value="1"/>
</dbReference>
<dbReference type="EMBL" id="AVCI01000045">
    <property type="protein sequence ID" value="KFN41211.1"/>
    <property type="molecule type" value="Genomic_DNA"/>
</dbReference>
<gene>
    <name evidence="4" type="ORF">N789_04810</name>
</gene>
<dbReference type="Gene3D" id="3.40.630.30">
    <property type="match status" value="1"/>
</dbReference>
<protein>
    <recommendedName>
        <fullName evidence="3">N-acetyltransferase domain-containing protein</fullName>
    </recommendedName>
</protein>
<dbReference type="eggNOG" id="COG1670">
    <property type="taxonomic scope" value="Bacteria"/>
</dbReference>
<dbReference type="SUPFAM" id="SSF55729">
    <property type="entry name" value="Acyl-CoA N-acyltransferases (Nat)"/>
    <property type="match status" value="1"/>
</dbReference>
<keyword evidence="1" id="KW-0808">Transferase</keyword>
<dbReference type="PATRIC" id="fig|1121015.4.peg.2646"/>
<organism evidence="4 5">
    <name type="scientific">Arenimonas oryziterrae DSM 21050 = YC6267</name>
    <dbReference type="NCBI Taxonomy" id="1121015"/>
    <lineage>
        <taxon>Bacteria</taxon>
        <taxon>Pseudomonadati</taxon>
        <taxon>Pseudomonadota</taxon>
        <taxon>Gammaproteobacteria</taxon>
        <taxon>Lysobacterales</taxon>
        <taxon>Lysobacteraceae</taxon>
        <taxon>Arenimonas</taxon>
    </lineage>
</organism>
<dbReference type="GO" id="GO:0016747">
    <property type="term" value="F:acyltransferase activity, transferring groups other than amino-acyl groups"/>
    <property type="evidence" value="ECO:0007669"/>
    <property type="project" value="InterPro"/>
</dbReference>
<keyword evidence="2" id="KW-0012">Acyltransferase</keyword>
<evidence type="ECO:0000256" key="2">
    <source>
        <dbReference type="ARBA" id="ARBA00023315"/>
    </source>
</evidence>